<evidence type="ECO:0000313" key="10">
    <source>
        <dbReference type="Proteomes" id="UP000295357"/>
    </source>
</evidence>
<evidence type="ECO:0000256" key="1">
    <source>
        <dbReference type="ARBA" id="ARBA00022448"/>
    </source>
</evidence>
<evidence type="ECO:0000256" key="3">
    <source>
        <dbReference type="ARBA" id="ARBA00022723"/>
    </source>
</evidence>
<protein>
    <submittedName>
        <fullName evidence="9">Sulfur dehydrogenase subunit SoxD</fullName>
    </submittedName>
</protein>
<feature type="chain" id="PRO_5020222922" evidence="7">
    <location>
        <begin position="23"/>
        <end position="351"/>
    </location>
</feature>
<dbReference type="Pfam" id="PF00034">
    <property type="entry name" value="Cytochrom_C"/>
    <property type="match status" value="1"/>
</dbReference>
<evidence type="ECO:0000256" key="6">
    <source>
        <dbReference type="PIRSR" id="PIRSR602324-1"/>
    </source>
</evidence>
<evidence type="ECO:0000259" key="8">
    <source>
        <dbReference type="PROSITE" id="PS51007"/>
    </source>
</evidence>
<dbReference type="PANTHER" id="PTHR37823:SF1">
    <property type="entry name" value="CYTOCHROME C-553-LIKE"/>
    <property type="match status" value="1"/>
</dbReference>
<keyword evidence="2 6" id="KW-0349">Heme</keyword>
<dbReference type="InterPro" id="IPR051811">
    <property type="entry name" value="Cytochrome_c550/c551-like"/>
</dbReference>
<comment type="caution">
    <text evidence="9">The sequence shown here is derived from an EMBL/GenBank/DDBJ whole genome shotgun (WGS) entry which is preliminary data.</text>
</comment>
<evidence type="ECO:0000313" key="9">
    <source>
        <dbReference type="EMBL" id="TDP13055.1"/>
    </source>
</evidence>
<dbReference type="GO" id="GO:0005506">
    <property type="term" value="F:iron ion binding"/>
    <property type="evidence" value="ECO:0007669"/>
    <property type="project" value="InterPro"/>
</dbReference>
<feature type="binding site" description="covalent" evidence="6">
    <location>
        <position position="327"/>
    </location>
    <ligand>
        <name>heme c</name>
        <dbReference type="ChEBI" id="CHEBI:61717"/>
    </ligand>
</feature>
<dbReference type="PANTHER" id="PTHR37823">
    <property type="entry name" value="CYTOCHROME C-553-LIKE"/>
    <property type="match status" value="1"/>
</dbReference>
<reference evidence="9 10" key="1">
    <citation type="submission" date="2019-03" db="EMBL/GenBank/DDBJ databases">
        <title>Genomic Encyclopedia of Type Strains, Phase IV (KMG-IV): sequencing the most valuable type-strain genomes for metagenomic binning, comparative biology and taxonomic classification.</title>
        <authorList>
            <person name="Goeker M."/>
        </authorList>
    </citation>
    <scope>NUCLEOTIDE SEQUENCE [LARGE SCALE GENOMIC DNA]</scope>
    <source>
        <strain evidence="9 10">DSM 25082</strain>
    </source>
</reference>
<keyword evidence="10" id="KW-1185">Reference proteome</keyword>
<name>A0A4R6NDF8_9BURK</name>
<dbReference type="PROSITE" id="PS51007">
    <property type="entry name" value="CYTC"/>
    <property type="match status" value="2"/>
</dbReference>
<feature type="domain" description="Cytochrome c" evidence="8">
    <location>
        <begin position="257"/>
        <end position="349"/>
    </location>
</feature>
<comment type="PTM">
    <text evidence="6">Binds 1 heme c group covalently per subunit.</text>
</comment>
<dbReference type="OrthoDB" id="9811281at2"/>
<dbReference type="InterPro" id="IPR009056">
    <property type="entry name" value="Cyt_c-like_dom"/>
</dbReference>
<keyword evidence="7" id="KW-0732">Signal</keyword>
<keyword evidence="1" id="KW-0813">Transport</keyword>
<dbReference type="PRINTS" id="PR00606">
    <property type="entry name" value="CYTCHROMECID"/>
</dbReference>
<accession>A0A4R6NDF8</accession>
<evidence type="ECO:0000256" key="5">
    <source>
        <dbReference type="ARBA" id="ARBA00023004"/>
    </source>
</evidence>
<keyword evidence="4" id="KW-0249">Electron transport</keyword>
<dbReference type="GO" id="GO:0009055">
    <property type="term" value="F:electron transfer activity"/>
    <property type="evidence" value="ECO:0007669"/>
    <property type="project" value="InterPro"/>
</dbReference>
<gene>
    <name evidence="9" type="ORF">DFR39_101529</name>
</gene>
<feature type="binding site" description="covalent" evidence="6">
    <location>
        <position position="282"/>
    </location>
    <ligand>
        <name>heme c</name>
        <dbReference type="ChEBI" id="CHEBI:61717"/>
    </ligand>
</feature>
<dbReference type="EMBL" id="SNXE01000001">
    <property type="protein sequence ID" value="TDP13055.1"/>
    <property type="molecule type" value="Genomic_DNA"/>
</dbReference>
<feature type="domain" description="Cytochrome c" evidence="8">
    <location>
        <begin position="60"/>
        <end position="159"/>
    </location>
</feature>
<dbReference type="RefSeq" id="WP_133601971.1">
    <property type="nucleotide sequence ID" value="NZ_JAUFPJ010000001.1"/>
</dbReference>
<sequence>MFSSPSRLLVAALLAAASLAQAQTSAPRFEGIGRTATPAELRAWDIDVRPDLRGLPPGRGTVAQGQDLWEAKCAGCHGVFGESNEVFNPLVGGTTKEDIRTGRVAALRNNSYPGRTTMMKVSEITSLWDYINRAMPWTAPKTLKPDEVYAVTAYLLSLADVLPADGELSDKNMAQVQQRLPNRHGKINTLTMWPDGQRRQPDVQGSACMKNCATEPRISSYLPEFARDAHGNLAQQQRLVGPQRGQDTLRKAAAPAAQATAAPAVAKPVTALLQQHACLACHQVDGKLVGPSLREVAARYRDRPDRRDYLSEKLRSGSAGVWGPVPMPAQAHVPEADLKAIVDWLAEGARP</sequence>
<feature type="binding site" description="covalent" evidence="6">
    <location>
        <position position="278"/>
    </location>
    <ligand>
        <name>heme c</name>
        <dbReference type="ChEBI" id="CHEBI:61717"/>
    </ligand>
</feature>
<dbReference type="InterPro" id="IPR036909">
    <property type="entry name" value="Cyt_c-like_dom_sf"/>
</dbReference>
<proteinExistence type="predicted"/>
<feature type="signal peptide" evidence="7">
    <location>
        <begin position="1"/>
        <end position="22"/>
    </location>
</feature>
<organism evidence="9 10">
    <name type="scientific">Roseateles asaccharophilus</name>
    <dbReference type="NCBI Taxonomy" id="582607"/>
    <lineage>
        <taxon>Bacteria</taxon>
        <taxon>Pseudomonadati</taxon>
        <taxon>Pseudomonadota</taxon>
        <taxon>Betaproteobacteria</taxon>
        <taxon>Burkholderiales</taxon>
        <taxon>Sphaerotilaceae</taxon>
        <taxon>Roseateles</taxon>
    </lineage>
</organism>
<evidence type="ECO:0000256" key="4">
    <source>
        <dbReference type="ARBA" id="ARBA00022982"/>
    </source>
</evidence>
<evidence type="ECO:0000256" key="2">
    <source>
        <dbReference type="ARBA" id="ARBA00022617"/>
    </source>
</evidence>
<dbReference type="GO" id="GO:0020037">
    <property type="term" value="F:heme binding"/>
    <property type="evidence" value="ECO:0007669"/>
    <property type="project" value="InterPro"/>
</dbReference>
<keyword evidence="5 6" id="KW-0408">Iron</keyword>
<dbReference type="AlphaFoldDB" id="A0A4R6NDF8"/>
<dbReference type="SUPFAM" id="SSF46626">
    <property type="entry name" value="Cytochrome c"/>
    <property type="match status" value="2"/>
</dbReference>
<dbReference type="Proteomes" id="UP000295357">
    <property type="component" value="Unassembled WGS sequence"/>
</dbReference>
<keyword evidence="3 6" id="KW-0479">Metal-binding</keyword>
<dbReference type="InterPro" id="IPR002324">
    <property type="entry name" value="Cyt_c_ID"/>
</dbReference>
<dbReference type="Pfam" id="PF13442">
    <property type="entry name" value="Cytochrome_CBB3"/>
    <property type="match status" value="1"/>
</dbReference>
<evidence type="ECO:0000256" key="7">
    <source>
        <dbReference type="SAM" id="SignalP"/>
    </source>
</evidence>
<dbReference type="Gene3D" id="1.10.760.10">
    <property type="entry name" value="Cytochrome c-like domain"/>
    <property type="match status" value="2"/>
</dbReference>